<dbReference type="EMBL" id="CP002780">
    <property type="protein sequence ID" value="AEG59816.1"/>
    <property type="molecule type" value="Genomic_DNA"/>
</dbReference>
<reference evidence="1 2" key="2">
    <citation type="journal article" date="2012" name="Stand. Genomic Sci.">
        <title>Complete genome sequence of the sulfate-reducing firmicute Desulfotomaculum ruminis type strain (DL(T)).</title>
        <authorList>
            <person name="Spring S."/>
            <person name="Visser M."/>
            <person name="Lu M."/>
            <person name="Copeland A."/>
            <person name="Lapidus A."/>
            <person name="Lucas S."/>
            <person name="Cheng J.F."/>
            <person name="Han C."/>
            <person name="Tapia R."/>
            <person name="Goodwin L.A."/>
            <person name="Pitluck S."/>
            <person name="Ivanova N."/>
            <person name="Land M."/>
            <person name="Hauser L."/>
            <person name="Larimer F."/>
            <person name="Rohde M."/>
            <person name="Goker M."/>
            <person name="Detter J.C."/>
            <person name="Kyrpides N.C."/>
            <person name="Woyke T."/>
            <person name="Schaap P.J."/>
            <person name="Plugge C.M."/>
            <person name="Muyzer G."/>
            <person name="Kuever J."/>
            <person name="Pereira I.A."/>
            <person name="Parshina S.N."/>
            <person name="Bernier-Latmani R."/>
            <person name="Stams A.J."/>
            <person name="Klenk H.P."/>
        </authorList>
    </citation>
    <scope>NUCLEOTIDE SEQUENCE [LARGE SCALE GENOMIC DNA]</scope>
    <source>
        <strain evidence="2">ATCC 23193 / DSM 2154 / NCIB 8452 / DL</strain>
    </source>
</reference>
<gene>
    <name evidence="1" type="ordered locus">Desru_1551</name>
</gene>
<keyword evidence="2" id="KW-1185">Reference proteome</keyword>
<dbReference type="Proteomes" id="UP000009234">
    <property type="component" value="Chromosome"/>
</dbReference>
<protein>
    <submittedName>
        <fullName evidence="1">Uncharacterized protein</fullName>
    </submittedName>
</protein>
<dbReference type="RefSeq" id="WP_013841584.1">
    <property type="nucleotide sequence ID" value="NC_015589.1"/>
</dbReference>
<dbReference type="AlphaFoldDB" id="F6DRQ5"/>
<reference evidence="2" key="1">
    <citation type="submission" date="2011-05" db="EMBL/GenBank/DDBJ databases">
        <title>Complete sequence of Desulfotomaculum ruminis DSM 2154.</title>
        <authorList>
            <person name="Lucas S."/>
            <person name="Copeland A."/>
            <person name="Lapidus A."/>
            <person name="Cheng J.-F."/>
            <person name="Goodwin L."/>
            <person name="Pitluck S."/>
            <person name="Lu M."/>
            <person name="Detter J.C."/>
            <person name="Han C."/>
            <person name="Tapia R."/>
            <person name="Land M."/>
            <person name="Hauser L."/>
            <person name="Kyrpides N."/>
            <person name="Ivanova N."/>
            <person name="Mikhailova N."/>
            <person name="Pagani I."/>
            <person name="Stams A.J.M."/>
            <person name="Plugge C.M."/>
            <person name="Muyzer G."/>
            <person name="Kuever J."/>
            <person name="Parshina S.N."/>
            <person name="Ivanova A.E."/>
            <person name="Nazina T.N."/>
            <person name="Brambilla E."/>
            <person name="Spring S."/>
            <person name="Klenk H.-P."/>
            <person name="Woyke T."/>
        </authorList>
    </citation>
    <scope>NUCLEOTIDE SEQUENCE [LARGE SCALE GENOMIC DNA]</scope>
    <source>
        <strain evidence="2">ATCC 23193 / DSM 2154 / NCIB 8452 / DL</strain>
    </source>
</reference>
<name>F6DRQ5_DESRL</name>
<organism evidence="1 2">
    <name type="scientific">Desulforamulus ruminis (strain ATCC 23193 / DSM 2154 / NCIMB 8452 / DL)</name>
    <name type="common">Desulfotomaculum ruminis</name>
    <dbReference type="NCBI Taxonomy" id="696281"/>
    <lineage>
        <taxon>Bacteria</taxon>
        <taxon>Bacillati</taxon>
        <taxon>Bacillota</taxon>
        <taxon>Clostridia</taxon>
        <taxon>Eubacteriales</taxon>
        <taxon>Peptococcaceae</taxon>
        <taxon>Desulforamulus</taxon>
    </lineage>
</organism>
<dbReference type="KEGG" id="dru:Desru_1551"/>
<evidence type="ECO:0000313" key="1">
    <source>
        <dbReference type="EMBL" id="AEG59816.1"/>
    </source>
</evidence>
<dbReference type="HOGENOM" id="CLU_2733501_0_0_9"/>
<dbReference type="OrthoDB" id="1787250at2"/>
<evidence type="ECO:0000313" key="2">
    <source>
        <dbReference type="Proteomes" id="UP000009234"/>
    </source>
</evidence>
<proteinExistence type="predicted"/>
<accession>F6DRQ5</accession>
<dbReference type="STRING" id="696281.Desru_1551"/>
<sequence length="71" mass="8044">MTVKLFLKTETTKGTGKEIVKFTWGAVNNAGRVFYANSELMSVEDFLKLKELFAGIGLDEEKRVDTGRNHY</sequence>